<comment type="caution">
    <text evidence="1">The sequence shown here is derived from an EMBL/GenBank/DDBJ whole genome shotgun (WGS) entry which is preliminary data.</text>
</comment>
<name>A0AAV1KXC7_9NEOP</name>
<organism evidence="1 2">
    <name type="scientific">Parnassius mnemosyne</name>
    <name type="common">clouded apollo</name>
    <dbReference type="NCBI Taxonomy" id="213953"/>
    <lineage>
        <taxon>Eukaryota</taxon>
        <taxon>Metazoa</taxon>
        <taxon>Ecdysozoa</taxon>
        <taxon>Arthropoda</taxon>
        <taxon>Hexapoda</taxon>
        <taxon>Insecta</taxon>
        <taxon>Pterygota</taxon>
        <taxon>Neoptera</taxon>
        <taxon>Endopterygota</taxon>
        <taxon>Lepidoptera</taxon>
        <taxon>Glossata</taxon>
        <taxon>Ditrysia</taxon>
        <taxon>Papilionoidea</taxon>
        <taxon>Papilionidae</taxon>
        <taxon>Parnassiinae</taxon>
        <taxon>Parnassini</taxon>
        <taxon>Parnassius</taxon>
        <taxon>Driopa</taxon>
    </lineage>
</organism>
<dbReference type="AlphaFoldDB" id="A0AAV1KXC7"/>
<dbReference type="EMBL" id="CAVLGL010000082">
    <property type="protein sequence ID" value="CAK1587676.1"/>
    <property type="molecule type" value="Genomic_DNA"/>
</dbReference>
<protein>
    <recommendedName>
        <fullName evidence="3">PiggyBac transposable element-derived protein domain-containing protein</fullName>
    </recommendedName>
</protein>
<reference evidence="1 2" key="1">
    <citation type="submission" date="2023-11" db="EMBL/GenBank/DDBJ databases">
        <authorList>
            <person name="Hedman E."/>
            <person name="Englund M."/>
            <person name="Stromberg M."/>
            <person name="Nyberg Akerstrom W."/>
            <person name="Nylinder S."/>
            <person name="Jareborg N."/>
            <person name="Kallberg Y."/>
            <person name="Kronander E."/>
        </authorList>
    </citation>
    <scope>NUCLEOTIDE SEQUENCE [LARGE SCALE GENOMIC DNA]</scope>
</reference>
<keyword evidence="2" id="KW-1185">Reference proteome</keyword>
<evidence type="ECO:0000313" key="2">
    <source>
        <dbReference type="Proteomes" id="UP001314205"/>
    </source>
</evidence>
<accession>A0AAV1KXC7</accession>
<evidence type="ECO:0000313" key="1">
    <source>
        <dbReference type="EMBL" id="CAK1587676.1"/>
    </source>
</evidence>
<dbReference type="Proteomes" id="UP001314205">
    <property type="component" value="Unassembled WGS sequence"/>
</dbReference>
<gene>
    <name evidence="1" type="ORF">PARMNEM_LOCUS8427</name>
</gene>
<sequence>MDNFYNSPLLSRLLKLKHQTDTMGTLRLNRELVPEGLKAKTKNNMKSDDAIAANRWKKCCDHVIRGENTMRNFDDIMELAEQNSFIINVTEESSDTD</sequence>
<evidence type="ECO:0008006" key="3">
    <source>
        <dbReference type="Google" id="ProtNLM"/>
    </source>
</evidence>
<proteinExistence type="predicted"/>